<comment type="caution">
    <text evidence="1">The sequence shown here is derived from an EMBL/GenBank/DDBJ whole genome shotgun (WGS) entry which is preliminary data.</text>
</comment>
<gene>
    <name evidence="1" type="ORF">HPB49_015414</name>
</gene>
<proteinExistence type="predicted"/>
<dbReference type="EMBL" id="CM023471">
    <property type="protein sequence ID" value="KAH7966341.1"/>
    <property type="molecule type" value="Genomic_DNA"/>
</dbReference>
<keyword evidence="2" id="KW-1185">Reference proteome</keyword>
<organism evidence="1 2">
    <name type="scientific">Dermacentor silvarum</name>
    <name type="common">Tick</name>
    <dbReference type="NCBI Taxonomy" id="543639"/>
    <lineage>
        <taxon>Eukaryota</taxon>
        <taxon>Metazoa</taxon>
        <taxon>Ecdysozoa</taxon>
        <taxon>Arthropoda</taxon>
        <taxon>Chelicerata</taxon>
        <taxon>Arachnida</taxon>
        <taxon>Acari</taxon>
        <taxon>Parasitiformes</taxon>
        <taxon>Ixodida</taxon>
        <taxon>Ixodoidea</taxon>
        <taxon>Ixodidae</taxon>
        <taxon>Rhipicephalinae</taxon>
        <taxon>Dermacentor</taxon>
    </lineage>
</organism>
<sequence>MRPEVSSRTRGSFTWIRALRRCYSNDDFLIGGDFNAKRPQWGYDYHTPRGTALVDATETTDLVLANDTDYPTRAALHSGQRNTTPDLTLSTPDYVKDWRCDPDAWGSDHYPTVDYFEHGTQMCGRARSGGMPTEEHLQSNPRLHPYESGRRSALRMAATETEVRADAPAPDIHMLNLWDARERAQLAYVENGRRHRDRVRLPRRTAVARRYAKRLYRERWSQHC</sequence>
<reference evidence="1" key="1">
    <citation type="submission" date="2020-05" db="EMBL/GenBank/DDBJ databases">
        <title>Large-scale comparative analyses of tick genomes elucidate their genetic diversity and vector capacities.</title>
        <authorList>
            <person name="Jia N."/>
            <person name="Wang J."/>
            <person name="Shi W."/>
            <person name="Du L."/>
            <person name="Sun Y."/>
            <person name="Zhan W."/>
            <person name="Jiang J."/>
            <person name="Wang Q."/>
            <person name="Zhang B."/>
            <person name="Ji P."/>
            <person name="Sakyi L.B."/>
            <person name="Cui X."/>
            <person name="Yuan T."/>
            <person name="Jiang B."/>
            <person name="Yang W."/>
            <person name="Lam T.T.-Y."/>
            <person name="Chang Q."/>
            <person name="Ding S."/>
            <person name="Wang X."/>
            <person name="Zhu J."/>
            <person name="Ruan X."/>
            <person name="Zhao L."/>
            <person name="Wei J."/>
            <person name="Que T."/>
            <person name="Du C."/>
            <person name="Cheng J."/>
            <person name="Dai P."/>
            <person name="Han X."/>
            <person name="Huang E."/>
            <person name="Gao Y."/>
            <person name="Liu J."/>
            <person name="Shao H."/>
            <person name="Ye R."/>
            <person name="Li L."/>
            <person name="Wei W."/>
            <person name="Wang X."/>
            <person name="Wang C."/>
            <person name="Yang T."/>
            <person name="Huo Q."/>
            <person name="Li W."/>
            <person name="Guo W."/>
            <person name="Chen H."/>
            <person name="Zhou L."/>
            <person name="Ni X."/>
            <person name="Tian J."/>
            <person name="Zhou Y."/>
            <person name="Sheng Y."/>
            <person name="Liu T."/>
            <person name="Pan Y."/>
            <person name="Xia L."/>
            <person name="Li J."/>
            <person name="Zhao F."/>
            <person name="Cao W."/>
        </authorList>
    </citation>
    <scope>NUCLEOTIDE SEQUENCE</scope>
    <source>
        <strain evidence="1">Dsil-2018</strain>
    </source>
</reference>
<accession>A0ACB8DE82</accession>
<evidence type="ECO:0000313" key="1">
    <source>
        <dbReference type="EMBL" id="KAH7966341.1"/>
    </source>
</evidence>
<protein>
    <submittedName>
        <fullName evidence="1">Uncharacterized protein</fullName>
    </submittedName>
</protein>
<name>A0ACB8DE82_DERSI</name>
<dbReference type="Proteomes" id="UP000821865">
    <property type="component" value="Chromosome 2"/>
</dbReference>
<evidence type="ECO:0000313" key="2">
    <source>
        <dbReference type="Proteomes" id="UP000821865"/>
    </source>
</evidence>